<evidence type="ECO:0000313" key="4">
    <source>
        <dbReference type="Proteomes" id="UP000294555"/>
    </source>
</evidence>
<gene>
    <name evidence="3" type="ORF">EZJ58_3891</name>
</gene>
<dbReference type="PANTHER" id="PTHR46112:SF2">
    <property type="entry name" value="XAA-PRO AMINOPEPTIDASE P-RELATED"/>
    <property type="match status" value="1"/>
</dbReference>
<accession>A0A4R1NLK5</accession>
<dbReference type="InterPro" id="IPR000587">
    <property type="entry name" value="Creatinase_N"/>
</dbReference>
<name>A0A4R1NLK5_9GAMM</name>
<dbReference type="Gene3D" id="3.40.350.10">
    <property type="entry name" value="Creatinase/prolidase N-terminal domain"/>
    <property type="match status" value="1"/>
</dbReference>
<dbReference type="AlphaFoldDB" id="A0A4R1NLK5"/>
<dbReference type="SUPFAM" id="SSF53092">
    <property type="entry name" value="Creatinase/prolidase N-terminal domain"/>
    <property type="match status" value="1"/>
</dbReference>
<dbReference type="RefSeq" id="WP_132924479.1">
    <property type="nucleotide sequence ID" value="NZ_SJOI01000001.1"/>
</dbReference>
<dbReference type="Gene3D" id="3.90.230.10">
    <property type="entry name" value="Creatinase/methionine aminopeptidase superfamily"/>
    <property type="match status" value="1"/>
</dbReference>
<dbReference type="PANTHER" id="PTHR46112">
    <property type="entry name" value="AMINOPEPTIDASE"/>
    <property type="match status" value="1"/>
</dbReference>
<dbReference type="InterPro" id="IPR029149">
    <property type="entry name" value="Creatin/AminoP/Spt16_N"/>
</dbReference>
<dbReference type="Proteomes" id="UP000294555">
    <property type="component" value="Unassembled WGS sequence"/>
</dbReference>
<dbReference type="OrthoDB" id="9761809at2"/>
<keyword evidence="4" id="KW-1185">Reference proteome</keyword>
<protein>
    <submittedName>
        <fullName evidence="3">Xaa-Pro dipeptidase</fullName>
    </submittedName>
</protein>
<proteinExistence type="predicted"/>
<dbReference type="CDD" id="cd01066">
    <property type="entry name" value="APP_MetAP"/>
    <property type="match status" value="1"/>
</dbReference>
<evidence type="ECO:0000313" key="3">
    <source>
        <dbReference type="EMBL" id="TCL05676.1"/>
    </source>
</evidence>
<dbReference type="InterPro" id="IPR036005">
    <property type="entry name" value="Creatinase/aminopeptidase-like"/>
</dbReference>
<sequence>MIDKNLIGSIPQGGDSAFPKQEFDSRIAKLKAILRDKSIDLYLTSGAENIFYLSGQQTPGYYVFQCLAIPVQGEPFLVLRELESYNARFNTYLENLYGYGDGFSPAQALASAIEQEGWKGKRIAIDRNAWFLTVNIFDELAARLGEMQDGSGYAESLRRVKSPLEILALEEAARENDAGMRAGIQAARAGVDENAIAGAIMGATIAAGSEYMGMEPFVTSGPRSGVPHTTWRRRVIQSGDVVVLETAGCHHRYHAALFRTIMVGDVPQQARDWHNITLDALAAAMAAMKPGNLCSDVHDAAQRVIDAGGATNAYRKRTGYSMGISFAPDWGEGNILHLNKGYDVELVEGMAFHIPITLREYARFTVACSETVIVTRDGCRPLSKIPRDLINI</sequence>
<dbReference type="SUPFAM" id="SSF55920">
    <property type="entry name" value="Creatinase/aminopeptidase"/>
    <property type="match status" value="1"/>
</dbReference>
<dbReference type="EMBL" id="SJOI01000001">
    <property type="protein sequence ID" value="TCL05676.1"/>
    <property type="molecule type" value="Genomic_DNA"/>
</dbReference>
<comment type="caution">
    <text evidence="3">The sequence shown here is derived from an EMBL/GenBank/DDBJ whole genome shotgun (WGS) entry which is preliminary data.</text>
</comment>
<dbReference type="Pfam" id="PF01321">
    <property type="entry name" value="Creatinase_N"/>
    <property type="match status" value="1"/>
</dbReference>
<dbReference type="InterPro" id="IPR050659">
    <property type="entry name" value="Peptidase_M24B"/>
</dbReference>
<dbReference type="Pfam" id="PF00557">
    <property type="entry name" value="Peptidase_M24"/>
    <property type="match status" value="1"/>
</dbReference>
<dbReference type="InterPro" id="IPR000994">
    <property type="entry name" value="Pept_M24"/>
</dbReference>
<organism evidence="3 4">
    <name type="scientific">Sodalis ligni</name>
    <dbReference type="NCBI Taxonomy" id="2697027"/>
    <lineage>
        <taxon>Bacteria</taxon>
        <taxon>Pseudomonadati</taxon>
        <taxon>Pseudomonadota</taxon>
        <taxon>Gammaproteobacteria</taxon>
        <taxon>Enterobacterales</taxon>
        <taxon>Bruguierivoracaceae</taxon>
        <taxon>Sodalis</taxon>
    </lineage>
</organism>
<evidence type="ECO:0000259" key="1">
    <source>
        <dbReference type="Pfam" id="PF00557"/>
    </source>
</evidence>
<feature type="domain" description="Peptidase M24" evidence="1">
    <location>
        <begin position="169"/>
        <end position="375"/>
    </location>
</feature>
<evidence type="ECO:0000259" key="2">
    <source>
        <dbReference type="Pfam" id="PF01321"/>
    </source>
</evidence>
<reference evidence="3 4" key="1">
    <citation type="submission" date="2019-02" db="EMBL/GenBank/DDBJ databases">
        <title>Investigation of anaerobic lignin degradation for improved lignocellulosic biofuels.</title>
        <authorList>
            <person name="Deangelis K."/>
        </authorList>
    </citation>
    <scope>NUCLEOTIDE SEQUENCE [LARGE SCALE GENOMIC DNA]</scope>
    <source>
        <strain evidence="3 4">159R</strain>
    </source>
</reference>
<feature type="domain" description="Creatinase N-terminal" evidence="2">
    <location>
        <begin position="26"/>
        <end position="160"/>
    </location>
</feature>